<dbReference type="InterPro" id="IPR001487">
    <property type="entry name" value="Bromodomain"/>
</dbReference>
<dbReference type="GO" id="GO:0016586">
    <property type="term" value="C:RSC-type complex"/>
    <property type="evidence" value="ECO:0007669"/>
    <property type="project" value="InterPro"/>
</dbReference>
<dbReference type="GO" id="GO:0003682">
    <property type="term" value="F:chromatin binding"/>
    <property type="evidence" value="ECO:0007669"/>
    <property type="project" value="TreeGrafter"/>
</dbReference>
<feature type="domain" description="Bromo" evidence="9">
    <location>
        <begin position="1"/>
        <end position="54"/>
    </location>
</feature>
<comment type="subcellular location">
    <subcellularLocation>
        <location evidence="1">Nucleus</location>
    </subcellularLocation>
</comment>
<dbReference type="InterPro" id="IPR037382">
    <property type="entry name" value="Rsc/polybromo"/>
</dbReference>
<dbReference type="Gene3D" id="1.20.920.10">
    <property type="entry name" value="Bromodomain-like"/>
    <property type="match status" value="1"/>
</dbReference>
<sequence length="74" mass="8984">YPDHYQLIAHPIALSTLRKWGSTGYYKSITHYKEDWKLMFNNARMYDQEGSWLYIDAEEMELSRRRLARGNSYF</sequence>
<dbReference type="PRINTS" id="PR00503">
    <property type="entry name" value="BROMODOMAIN"/>
</dbReference>
<dbReference type="RefSeq" id="XP_041234158.1">
    <property type="nucleotide sequence ID" value="XM_041374144.1"/>
</dbReference>
<dbReference type="GO" id="GO:0006338">
    <property type="term" value="P:chromatin remodeling"/>
    <property type="evidence" value="ECO:0007669"/>
    <property type="project" value="InterPro"/>
</dbReference>
<dbReference type="GeneID" id="64668442"/>
<comment type="caution">
    <text evidence="10">The sequence shown here is derived from an EMBL/GenBank/DDBJ whole genome shotgun (WGS) entry which is preliminary data.</text>
</comment>
<accession>A0AAD4EQ04</accession>
<evidence type="ECO:0000256" key="6">
    <source>
        <dbReference type="ARBA" id="ARBA00023163"/>
    </source>
</evidence>
<dbReference type="GO" id="GO:0006368">
    <property type="term" value="P:transcription elongation by RNA polymerase II"/>
    <property type="evidence" value="ECO:0007669"/>
    <property type="project" value="TreeGrafter"/>
</dbReference>
<keyword evidence="4" id="KW-0805">Transcription regulation</keyword>
<evidence type="ECO:0000256" key="7">
    <source>
        <dbReference type="ARBA" id="ARBA00023242"/>
    </source>
</evidence>
<evidence type="ECO:0000256" key="5">
    <source>
        <dbReference type="ARBA" id="ARBA00023117"/>
    </source>
</evidence>
<dbReference type="Proteomes" id="UP001195769">
    <property type="component" value="Unassembled WGS sequence"/>
</dbReference>
<dbReference type="AlphaFoldDB" id="A0AAD4EQ04"/>
<feature type="non-terminal residue" evidence="10">
    <location>
        <position position="1"/>
    </location>
</feature>
<dbReference type="Pfam" id="PF00439">
    <property type="entry name" value="Bromodomain"/>
    <property type="match status" value="1"/>
</dbReference>
<organism evidence="10 11">
    <name type="scientific">Suillus fuscotomentosus</name>
    <dbReference type="NCBI Taxonomy" id="1912939"/>
    <lineage>
        <taxon>Eukaryota</taxon>
        <taxon>Fungi</taxon>
        <taxon>Dikarya</taxon>
        <taxon>Basidiomycota</taxon>
        <taxon>Agaricomycotina</taxon>
        <taxon>Agaricomycetes</taxon>
        <taxon>Agaricomycetidae</taxon>
        <taxon>Boletales</taxon>
        <taxon>Suillineae</taxon>
        <taxon>Suillaceae</taxon>
        <taxon>Suillus</taxon>
    </lineage>
</organism>
<reference evidence="10" key="1">
    <citation type="journal article" date="2020" name="New Phytol.">
        <title>Comparative genomics reveals dynamic genome evolution in host specialist ectomycorrhizal fungi.</title>
        <authorList>
            <person name="Lofgren L.A."/>
            <person name="Nguyen N.H."/>
            <person name="Vilgalys R."/>
            <person name="Ruytinx J."/>
            <person name="Liao H.L."/>
            <person name="Branco S."/>
            <person name="Kuo A."/>
            <person name="LaButti K."/>
            <person name="Lipzen A."/>
            <person name="Andreopoulos W."/>
            <person name="Pangilinan J."/>
            <person name="Riley R."/>
            <person name="Hundley H."/>
            <person name="Na H."/>
            <person name="Barry K."/>
            <person name="Grigoriev I.V."/>
            <person name="Stajich J.E."/>
            <person name="Kennedy P.G."/>
        </authorList>
    </citation>
    <scope>NUCLEOTIDE SEQUENCE</scope>
    <source>
        <strain evidence="10">FC203</strain>
    </source>
</reference>
<keyword evidence="11" id="KW-1185">Reference proteome</keyword>
<evidence type="ECO:0000256" key="8">
    <source>
        <dbReference type="PROSITE-ProRule" id="PRU00035"/>
    </source>
</evidence>
<keyword evidence="3" id="KW-0156">Chromatin regulator</keyword>
<name>A0AAD4EQ04_9AGAM</name>
<dbReference type="SUPFAM" id="SSF47370">
    <property type="entry name" value="Bromodomain"/>
    <property type="match status" value="1"/>
</dbReference>
<dbReference type="InterPro" id="IPR036427">
    <property type="entry name" value="Bromodomain-like_sf"/>
</dbReference>
<keyword evidence="5 8" id="KW-0103">Bromodomain</keyword>
<keyword evidence="7" id="KW-0539">Nucleus</keyword>
<gene>
    <name evidence="10" type="ORF">F5891DRAFT_938003</name>
</gene>
<dbReference type="EMBL" id="JABBWK010000001">
    <property type="protein sequence ID" value="KAG1908583.1"/>
    <property type="molecule type" value="Genomic_DNA"/>
</dbReference>
<evidence type="ECO:0000256" key="2">
    <source>
        <dbReference type="ARBA" id="ARBA00022737"/>
    </source>
</evidence>
<dbReference type="PANTHER" id="PTHR16062:SF19">
    <property type="entry name" value="PROTEIN POLYBROMO-1"/>
    <property type="match status" value="1"/>
</dbReference>
<protein>
    <submittedName>
        <fullName evidence="10">Bromodomain-containing protein</fullName>
    </submittedName>
</protein>
<evidence type="ECO:0000259" key="9">
    <source>
        <dbReference type="PROSITE" id="PS50014"/>
    </source>
</evidence>
<dbReference type="PROSITE" id="PS50014">
    <property type="entry name" value="BROMODOMAIN_2"/>
    <property type="match status" value="1"/>
</dbReference>
<proteinExistence type="predicted"/>
<evidence type="ECO:0000256" key="1">
    <source>
        <dbReference type="ARBA" id="ARBA00004123"/>
    </source>
</evidence>
<evidence type="ECO:0000313" key="10">
    <source>
        <dbReference type="EMBL" id="KAG1908583.1"/>
    </source>
</evidence>
<evidence type="ECO:0000313" key="11">
    <source>
        <dbReference type="Proteomes" id="UP001195769"/>
    </source>
</evidence>
<dbReference type="PANTHER" id="PTHR16062">
    <property type="entry name" value="SWI/SNF-RELATED"/>
    <property type="match status" value="1"/>
</dbReference>
<evidence type="ECO:0000256" key="4">
    <source>
        <dbReference type="ARBA" id="ARBA00023015"/>
    </source>
</evidence>
<evidence type="ECO:0000256" key="3">
    <source>
        <dbReference type="ARBA" id="ARBA00022853"/>
    </source>
</evidence>
<keyword evidence="2" id="KW-0677">Repeat</keyword>
<keyword evidence="6" id="KW-0804">Transcription</keyword>